<organism evidence="1 2">
    <name type="scientific">Clonostachys rosea f. rosea IK726</name>
    <dbReference type="NCBI Taxonomy" id="1349383"/>
    <lineage>
        <taxon>Eukaryota</taxon>
        <taxon>Fungi</taxon>
        <taxon>Dikarya</taxon>
        <taxon>Ascomycota</taxon>
        <taxon>Pezizomycotina</taxon>
        <taxon>Sordariomycetes</taxon>
        <taxon>Hypocreomycetidae</taxon>
        <taxon>Hypocreales</taxon>
        <taxon>Bionectriaceae</taxon>
        <taxon>Clonostachys</taxon>
    </lineage>
</organism>
<comment type="caution">
    <text evidence="1">The sequence shown here is derived from an EMBL/GenBank/DDBJ whole genome shotgun (WGS) entry which is preliminary data.</text>
</comment>
<evidence type="ECO:0000313" key="1">
    <source>
        <dbReference type="EMBL" id="CAG9945442.1"/>
    </source>
</evidence>
<dbReference type="EMBL" id="CADEHS020000009">
    <property type="protein sequence ID" value="CAG9945442.1"/>
    <property type="molecule type" value="Genomic_DNA"/>
</dbReference>
<name>A0ACA9TY64_BIOOC</name>
<proteinExistence type="predicted"/>
<evidence type="ECO:0000313" key="2">
    <source>
        <dbReference type="Proteomes" id="UP000836387"/>
    </source>
</evidence>
<accession>A0ACA9TY64</accession>
<dbReference type="Proteomes" id="UP000836387">
    <property type="component" value="Unassembled WGS sequence"/>
</dbReference>
<reference evidence="1" key="1">
    <citation type="submission" date="2020-04" db="EMBL/GenBank/DDBJ databases">
        <authorList>
            <person name="Broberg M."/>
        </authorList>
    </citation>
    <scope>NUCLEOTIDE SEQUENCE</scope>
</reference>
<sequence length="67" mass="7577">MSCLVPSLAFEVQCHVNLRSWFAQKGNSSNLLNFTLIILTDISSQYKAMFKRIPVSQNIDSPIFSLI</sequence>
<protein>
    <submittedName>
        <fullName evidence="1">Uncharacterized protein</fullName>
    </submittedName>
</protein>
<keyword evidence="2" id="KW-1185">Reference proteome</keyword>
<reference evidence="1" key="2">
    <citation type="submission" date="2021-10" db="EMBL/GenBank/DDBJ databases">
        <authorList>
            <person name="Piombo E."/>
        </authorList>
    </citation>
    <scope>NUCLEOTIDE SEQUENCE</scope>
</reference>
<gene>
    <name evidence="1" type="ORF">CRV2_00012179</name>
</gene>